<gene>
    <name evidence="1" type="ORF">E2L03_13295</name>
</gene>
<dbReference type="RefSeq" id="WP_124741862.1">
    <property type="nucleotide sequence ID" value="NZ_LDIM01000014.1"/>
</dbReference>
<name>A0A4Y7WI56_9BACI</name>
<proteinExistence type="predicted"/>
<protein>
    <submittedName>
        <fullName evidence="1">Uncharacterized protein</fullName>
    </submittedName>
</protein>
<organism evidence="1 2">
    <name type="scientific">Shouchella lehensis</name>
    <dbReference type="NCBI Taxonomy" id="300825"/>
    <lineage>
        <taxon>Bacteria</taxon>
        <taxon>Bacillati</taxon>
        <taxon>Bacillota</taxon>
        <taxon>Bacilli</taxon>
        <taxon>Bacillales</taxon>
        <taxon>Bacillaceae</taxon>
        <taxon>Shouchella</taxon>
    </lineage>
</organism>
<dbReference type="AlphaFoldDB" id="A0A4Y7WI56"/>
<dbReference type="InterPro" id="IPR047705">
    <property type="entry name" value="AimR-like"/>
</dbReference>
<accession>A0A4Y7WI56</accession>
<evidence type="ECO:0000313" key="2">
    <source>
        <dbReference type="Proteomes" id="UP000298210"/>
    </source>
</evidence>
<dbReference type="NCBIfam" id="NF038310">
    <property type="entry name" value="lysogeny_AimR"/>
    <property type="match status" value="1"/>
</dbReference>
<dbReference type="Proteomes" id="UP000298210">
    <property type="component" value="Unassembled WGS sequence"/>
</dbReference>
<dbReference type="EMBL" id="SNUX01000003">
    <property type="protein sequence ID" value="TES48103.1"/>
    <property type="molecule type" value="Genomic_DNA"/>
</dbReference>
<reference evidence="1 2" key="1">
    <citation type="submission" date="2019-03" db="EMBL/GenBank/DDBJ databases">
        <authorList>
            <person name="Liu G."/>
        </authorList>
    </citation>
    <scope>NUCLEOTIDE SEQUENCE [LARGE SCALE GENOMIC DNA]</scope>
    <source>
        <strain evidence="1 2">DSM 19099</strain>
    </source>
</reference>
<comment type="caution">
    <text evidence="1">The sequence shown here is derived from an EMBL/GenBank/DDBJ whole genome shotgun (WGS) entry which is preliminary data.</text>
</comment>
<evidence type="ECO:0000313" key="1">
    <source>
        <dbReference type="EMBL" id="TES48103.1"/>
    </source>
</evidence>
<sequence length="381" mass="44061">MDFERETSGQYLYRFVVEQMNERSFLDQATLSRETGVSKFTISRFLKVKGDKDIEFKAALSLMKFFDSINFGEYMDEYCLKLNKPVGIINALEFASNYKRGDLTDNLIAKHSDKKGEIKEWLEVYDLNRKRTSMSDNDVLNKCKVLYGRVSAPEIQIKLDLIEAATISVNDYQTLHYMAERVNLKVKELREGFIKDSFQIKIFSYFSYAKLYNHNDPETAISYSESIIRNSVSPNYLIGSAYVIIGQAYMFTDKTKSLKNIEKAITKFEDDGNLEFAKKLRENDIAFIKNVHKVEMDLNVLRGEELAHQLLVRNKYQEALDVLNKLPETTFSLIYKGVATCNITYLLDAYGLLVKSGKAYYKRLVEREINKIVDQNKGVLN</sequence>
<dbReference type="Pfam" id="PF22871">
    <property type="entry name" value="AimR"/>
    <property type="match status" value="1"/>
</dbReference>